<proteinExistence type="inferred from homology"/>
<dbReference type="SUPFAM" id="SSF52540">
    <property type="entry name" value="P-loop containing nucleoside triphosphate hydrolases"/>
    <property type="match status" value="1"/>
</dbReference>
<evidence type="ECO:0000256" key="1">
    <source>
        <dbReference type="ARBA" id="ARBA00004429"/>
    </source>
</evidence>
<feature type="domain" description="AAA" evidence="18">
    <location>
        <begin position="579"/>
        <end position="711"/>
    </location>
</feature>
<dbReference type="PANTHER" id="PTHR32309:SF13">
    <property type="entry name" value="FERRIC ENTEROBACTIN TRANSPORT PROTEIN FEPE"/>
    <property type="match status" value="1"/>
</dbReference>
<keyword evidence="7 20" id="KW-0808">Transferase</keyword>
<evidence type="ECO:0000259" key="18">
    <source>
        <dbReference type="Pfam" id="PF13614"/>
    </source>
</evidence>
<gene>
    <name evidence="20" type="ORF">K8352_17770</name>
</gene>
<organism evidence="20 21">
    <name type="scientific">Cerina litoralis</name>
    <dbReference type="NCBI Taxonomy" id="2874477"/>
    <lineage>
        <taxon>Bacteria</taxon>
        <taxon>Pseudomonadati</taxon>
        <taxon>Bacteroidota</taxon>
        <taxon>Flavobacteriia</taxon>
        <taxon>Flavobacteriales</taxon>
        <taxon>Flavobacteriaceae</taxon>
        <taxon>Cerina</taxon>
    </lineage>
</organism>
<accession>A0AAE3JPY9</accession>
<dbReference type="Gene3D" id="3.40.50.300">
    <property type="entry name" value="P-loop containing nucleotide triphosphate hydrolases"/>
    <property type="match status" value="1"/>
</dbReference>
<feature type="domain" description="Tyrosine-protein kinase G-rich" evidence="19">
    <location>
        <begin position="433"/>
        <end position="509"/>
    </location>
</feature>
<evidence type="ECO:0000256" key="8">
    <source>
        <dbReference type="ARBA" id="ARBA00022692"/>
    </source>
</evidence>
<name>A0AAE3JPY9_9FLAO</name>
<dbReference type="Proteomes" id="UP001200642">
    <property type="component" value="Unassembled WGS sequence"/>
</dbReference>
<reference evidence="20" key="1">
    <citation type="submission" date="2023-02" db="EMBL/GenBank/DDBJ databases">
        <title>Genome of Flavobacteriaceae gen. nov. sp. strain F89.</title>
        <authorList>
            <person name="Wang Y."/>
        </authorList>
    </citation>
    <scope>NUCLEOTIDE SEQUENCE</scope>
    <source>
        <strain evidence="20">F89</strain>
    </source>
</reference>
<keyword evidence="12 16" id="KW-1133">Transmembrane helix</keyword>
<comment type="catalytic activity">
    <reaction evidence="15">
        <text>L-tyrosyl-[protein] + ATP = O-phospho-L-tyrosyl-[protein] + ADP + H(+)</text>
        <dbReference type="Rhea" id="RHEA:10596"/>
        <dbReference type="Rhea" id="RHEA-COMP:10136"/>
        <dbReference type="Rhea" id="RHEA-COMP:20101"/>
        <dbReference type="ChEBI" id="CHEBI:15378"/>
        <dbReference type="ChEBI" id="CHEBI:30616"/>
        <dbReference type="ChEBI" id="CHEBI:46858"/>
        <dbReference type="ChEBI" id="CHEBI:61978"/>
        <dbReference type="ChEBI" id="CHEBI:456216"/>
        <dbReference type="EC" id="2.7.10.2"/>
    </reaction>
</comment>
<dbReference type="EMBL" id="JAIRBC010000037">
    <property type="protein sequence ID" value="MCG2462615.1"/>
    <property type="molecule type" value="Genomic_DNA"/>
</dbReference>
<evidence type="ECO:0000256" key="4">
    <source>
        <dbReference type="ARBA" id="ARBA00011903"/>
    </source>
</evidence>
<dbReference type="InterPro" id="IPR003856">
    <property type="entry name" value="LPS_length_determ_N"/>
</dbReference>
<evidence type="ECO:0000256" key="9">
    <source>
        <dbReference type="ARBA" id="ARBA00022741"/>
    </source>
</evidence>
<keyword evidence="9" id="KW-0547">Nucleotide-binding</keyword>
<evidence type="ECO:0000313" key="21">
    <source>
        <dbReference type="Proteomes" id="UP001200642"/>
    </source>
</evidence>
<keyword evidence="11" id="KW-0067">ATP-binding</keyword>
<feature type="transmembrane region" description="Helical" evidence="16">
    <location>
        <begin position="490"/>
        <end position="512"/>
    </location>
</feature>
<comment type="subcellular location">
    <subcellularLocation>
        <location evidence="1">Cell inner membrane</location>
        <topology evidence="1">Multi-pass membrane protein</topology>
    </subcellularLocation>
</comment>
<evidence type="ECO:0000259" key="17">
    <source>
        <dbReference type="Pfam" id="PF02706"/>
    </source>
</evidence>
<dbReference type="InterPro" id="IPR025669">
    <property type="entry name" value="AAA_dom"/>
</dbReference>
<comment type="caution">
    <text evidence="20">The sequence shown here is derived from an EMBL/GenBank/DDBJ whole genome shotgun (WGS) entry which is preliminary data.</text>
</comment>
<evidence type="ECO:0000256" key="2">
    <source>
        <dbReference type="ARBA" id="ARBA00007316"/>
    </source>
</evidence>
<feature type="transmembrane region" description="Helical" evidence="16">
    <location>
        <begin position="27"/>
        <end position="46"/>
    </location>
</feature>
<evidence type="ECO:0000256" key="6">
    <source>
        <dbReference type="ARBA" id="ARBA00022519"/>
    </source>
</evidence>
<keyword evidence="6" id="KW-0997">Cell inner membrane</keyword>
<dbReference type="PANTHER" id="PTHR32309">
    <property type="entry name" value="TYROSINE-PROTEIN KINASE"/>
    <property type="match status" value="1"/>
</dbReference>
<dbReference type="InterPro" id="IPR032807">
    <property type="entry name" value="GNVR"/>
</dbReference>
<dbReference type="Pfam" id="PF02706">
    <property type="entry name" value="Wzz"/>
    <property type="match status" value="1"/>
</dbReference>
<evidence type="ECO:0000256" key="15">
    <source>
        <dbReference type="ARBA" id="ARBA00051245"/>
    </source>
</evidence>
<protein>
    <recommendedName>
        <fullName evidence="4">non-specific protein-tyrosine kinase</fullName>
        <ecNumber evidence="4">2.7.10.2</ecNumber>
    </recommendedName>
</protein>
<evidence type="ECO:0000256" key="3">
    <source>
        <dbReference type="ARBA" id="ARBA00008883"/>
    </source>
</evidence>
<dbReference type="InterPro" id="IPR027417">
    <property type="entry name" value="P-loop_NTPase"/>
</dbReference>
<evidence type="ECO:0000256" key="5">
    <source>
        <dbReference type="ARBA" id="ARBA00022475"/>
    </source>
</evidence>
<dbReference type="Pfam" id="PF13807">
    <property type="entry name" value="GNVR"/>
    <property type="match status" value="1"/>
</dbReference>
<evidence type="ECO:0000256" key="7">
    <source>
        <dbReference type="ARBA" id="ARBA00022679"/>
    </source>
</evidence>
<dbReference type="InterPro" id="IPR005702">
    <property type="entry name" value="Wzc-like_C"/>
</dbReference>
<evidence type="ECO:0000256" key="11">
    <source>
        <dbReference type="ARBA" id="ARBA00022840"/>
    </source>
</evidence>
<evidence type="ECO:0000256" key="12">
    <source>
        <dbReference type="ARBA" id="ARBA00022989"/>
    </source>
</evidence>
<keyword evidence="14" id="KW-0829">Tyrosine-protein kinase</keyword>
<evidence type="ECO:0000256" key="10">
    <source>
        <dbReference type="ARBA" id="ARBA00022777"/>
    </source>
</evidence>
<comment type="similarity">
    <text evidence="2">Belongs to the CpsD/CapB family.</text>
</comment>
<evidence type="ECO:0000256" key="13">
    <source>
        <dbReference type="ARBA" id="ARBA00023136"/>
    </source>
</evidence>
<dbReference type="CDD" id="cd05387">
    <property type="entry name" value="BY-kinase"/>
    <property type="match status" value="1"/>
</dbReference>
<keyword evidence="5" id="KW-1003">Cell membrane</keyword>
<comment type="similarity">
    <text evidence="3">Belongs to the etk/wzc family.</text>
</comment>
<keyword evidence="13 16" id="KW-0472">Membrane</keyword>
<dbReference type="RefSeq" id="WP_317903750.1">
    <property type="nucleotide sequence ID" value="NZ_JAIRBC010000037.1"/>
</dbReference>
<dbReference type="NCBIfam" id="TIGR01007">
    <property type="entry name" value="eps_fam"/>
    <property type="match status" value="1"/>
</dbReference>
<dbReference type="GO" id="GO:0005886">
    <property type="term" value="C:plasma membrane"/>
    <property type="evidence" value="ECO:0007669"/>
    <property type="project" value="UniProtKB-SubCell"/>
</dbReference>
<keyword evidence="21" id="KW-1185">Reference proteome</keyword>
<evidence type="ECO:0000313" key="20">
    <source>
        <dbReference type="EMBL" id="MCG2462615.1"/>
    </source>
</evidence>
<keyword evidence="8 16" id="KW-0812">Transmembrane</keyword>
<dbReference type="InterPro" id="IPR050445">
    <property type="entry name" value="Bact_polysacc_biosynth/exp"/>
</dbReference>
<evidence type="ECO:0000256" key="14">
    <source>
        <dbReference type="ARBA" id="ARBA00023137"/>
    </source>
</evidence>
<dbReference type="EC" id="2.7.10.2" evidence="4"/>
<dbReference type="GO" id="GO:0005524">
    <property type="term" value="F:ATP binding"/>
    <property type="evidence" value="ECO:0007669"/>
    <property type="project" value="UniProtKB-KW"/>
</dbReference>
<dbReference type="AlphaFoldDB" id="A0AAE3JPY9"/>
<sequence length="789" mass="88761">MTDAPINRIYAEERANLKEEVFKYLYYWPWFVLSLLVFMSLAYTYLRYTPKIYQSTARIKVLDESKELDLGIEAPALVGRSSFNLENEVAVLKSYRLLAQVVEDLKLTTDYYMPGNLRNTTIWNPPIEAMPSPSGRNIGGTYLIEILKDGYRITNENGSEQSILTHTHTWDTPTEGFPFTVNTARDNGISNYVGFSYLVVFKNFEGTVRGLSGSLNIQGVGQESEILSISLAGENKAKSEAILNKIVDQFNLDGIKDRQLVSQRTIDFVDDRFVYLESELDSIETNKEEYKQKNSLSYIEADAGVSVQKKTSSEDQVFAIETQIELGQLIKNSLDRNDTFSLIPSDIGINSMGISALIEKYNGMVLEREKLTASAGEGNPSLEITTSQLEDLLNNVVYSVDEYIKRLSLSLKQLKQENKSATNLVSSMPEKEKILRSIERQQNIKESLYLLLLQKREEAAINLAITAPSIKVVDYALSSGGPIYPNRNKILGGALLLGFLLPIGIIYVRFILNTKLGDKQDLEKVVPEIPIVGEVPYIKDRETRQFTDLHDRSILAESFRILGTNINYMLLDSDLTEGRVIYVTSTIKGEGKTFAAVNLSLAYASLDNRVLLIGADLRNPQLHTYMGVSKNTEGLADYLTGKTDDWQRSLMEGPLQAPNYKVLIAGAVPHNSAELLANKRFKKLLDEAKKSFDYIVIDTAPTILVTDTLLISKFADATLFLTRTNYTEKKLLKFAHELNKHNKLKNMMFVMNGVGAGKTKAYGYNYGYSYGYGPDGSSPKKWYKKFFKR</sequence>
<feature type="domain" description="Polysaccharide chain length determinant N-terminal" evidence="17">
    <location>
        <begin position="30"/>
        <end position="105"/>
    </location>
</feature>
<evidence type="ECO:0000259" key="19">
    <source>
        <dbReference type="Pfam" id="PF13807"/>
    </source>
</evidence>
<dbReference type="Pfam" id="PF13614">
    <property type="entry name" value="AAA_31"/>
    <property type="match status" value="1"/>
</dbReference>
<evidence type="ECO:0000256" key="16">
    <source>
        <dbReference type="SAM" id="Phobius"/>
    </source>
</evidence>
<dbReference type="GO" id="GO:0004715">
    <property type="term" value="F:non-membrane spanning protein tyrosine kinase activity"/>
    <property type="evidence" value="ECO:0007669"/>
    <property type="project" value="UniProtKB-EC"/>
</dbReference>
<keyword evidence="10" id="KW-0418">Kinase</keyword>